<evidence type="ECO:0000256" key="1">
    <source>
        <dbReference type="SAM" id="MobiDB-lite"/>
    </source>
</evidence>
<dbReference type="RefSeq" id="WP_103679347.1">
    <property type="nucleotide sequence ID" value="NZ_LPWH01000006.1"/>
</dbReference>
<dbReference type="SUPFAM" id="SSF140566">
    <property type="entry name" value="FlgN-like"/>
    <property type="match status" value="1"/>
</dbReference>
<dbReference type="EMBL" id="LPWH01000006">
    <property type="protein sequence ID" value="POR04771.1"/>
    <property type="molecule type" value="Genomic_DNA"/>
</dbReference>
<comment type="caution">
    <text evidence="2">The sequence shown here is derived from an EMBL/GenBank/DDBJ whole genome shotgun (WGS) entry which is preliminary data.</text>
</comment>
<dbReference type="GO" id="GO:0044780">
    <property type="term" value="P:bacterial-type flagellum assembly"/>
    <property type="evidence" value="ECO:0007669"/>
    <property type="project" value="InterPro"/>
</dbReference>
<evidence type="ECO:0000313" key="3">
    <source>
        <dbReference type="Proteomes" id="UP000237350"/>
    </source>
</evidence>
<dbReference type="OrthoDB" id="9928495at2"/>
<proteinExistence type="predicted"/>
<protein>
    <recommendedName>
        <fullName evidence="4">Flagellar biosynthesis protein FlgN</fullName>
    </recommendedName>
</protein>
<dbReference type="Proteomes" id="UP000237350">
    <property type="component" value="Unassembled WGS sequence"/>
</dbReference>
<evidence type="ECO:0008006" key="4">
    <source>
        <dbReference type="Google" id="ProtNLM"/>
    </source>
</evidence>
<reference evidence="3" key="1">
    <citation type="submission" date="2015-12" db="EMBL/GenBank/DDBJ databases">
        <authorList>
            <person name="Lodha T.D."/>
            <person name="Chintalapati S."/>
            <person name="Chintalapati V.R."/>
            <person name="Sravanthi T."/>
        </authorList>
    </citation>
    <scope>NUCLEOTIDE SEQUENCE [LARGE SCALE GENOMIC DNA]</scope>
    <source>
        <strain evidence="3">JC133</strain>
    </source>
</reference>
<sequence>MTEDRLERYRCQAGEFLLSYLEILEQQHRAITGGETDRLEDLLREGAETLSSLESVQRVCVAWEREPGRVPPDGARGDARAGVQRAEMETLLARAREQQRTNEELLRNYRDDLGRRITELQVPRQGRSVFAPPPRGGRSIDLTR</sequence>
<evidence type="ECO:0000313" key="2">
    <source>
        <dbReference type="EMBL" id="POR04771.1"/>
    </source>
</evidence>
<keyword evidence="3" id="KW-1185">Reference proteome</keyword>
<name>A0A2S4JZ39_9SPIO</name>
<accession>A0A2S4JZ39</accession>
<dbReference type="InterPro" id="IPR036679">
    <property type="entry name" value="FlgN-like_sf"/>
</dbReference>
<dbReference type="AlphaFoldDB" id="A0A2S4JZ39"/>
<feature type="region of interest" description="Disordered" evidence="1">
    <location>
        <begin position="124"/>
        <end position="144"/>
    </location>
</feature>
<gene>
    <name evidence="2" type="ORF">AU468_02425</name>
</gene>
<organism evidence="2 3">
    <name type="scientific">Alkalispirochaeta sphaeroplastigenens</name>
    <dbReference type="NCBI Taxonomy" id="1187066"/>
    <lineage>
        <taxon>Bacteria</taxon>
        <taxon>Pseudomonadati</taxon>
        <taxon>Spirochaetota</taxon>
        <taxon>Spirochaetia</taxon>
        <taxon>Spirochaetales</taxon>
        <taxon>Spirochaetaceae</taxon>
        <taxon>Alkalispirochaeta</taxon>
    </lineage>
</organism>